<feature type="domain" description="MYND-type" evidence="9">
    <location>
        <begin position="650"/>
        <end position="692"/>
    </location>
</feature>
<gene>
    <name evidence="10" type="ORF">ACJMK2_010701</name>
</gene>
<dbReference type="PROSITE" id="PS50865">
    <property type="entry name" value="ZF_MYND_2"/>
    <property type="match status" value="2"/>
</dbReference>
<evidence type="ECO:0000256" key="7">
    <source>
        <dbReference type="PROSITE-ProRule" id="PRU00134"/>
    </source>
</evidence>
<evidence type="ECO:0000256" key="6">
    <source>
        <dbReference type="ARBA" id="ARBA00022833"/>
    </source>
</evidence>
<dbReference type="EMBL" id="JBJQND010000012">
    <property type="protein sequence ID" value="KAL3860603.1"/>
    <property type="molecule type" value="Genomic_DNA"/>
</dbReference>
<feature type="domain" description="SET" evidence="8">
    <location>
        <begin position="283"/>
        <end position="614"/>
    </location>
</feature>
<keyword evidence="1" id="KW-0489">Methyltransferase</keyword>
<proteinExistence type="predicted"/>
<dbReference type="SMART" id="SM00028">
    <property type="entry name" value="TPR"/>
    <property type="match status" value="4"/>
</dbReference>
<dbReference type="Gene3D" id="1.10.220.160">
    <property type="match status" value="1"/>
</dbReference>
<dbReference type="SUPFAM" id="SSF48452">
    <property type="entry name" value="TPR-like"/>
    <property type="match status" value="2"/>
</dbReference>
<reference evidence="10 11" key="1">
    <citation type="submission" date="2024-11" db="EMBL/GenBank/DDBJ databases">
        <title>Chromosome-level genome assembly of the freshwater bivalve Anodonta woodiana.</title>
        <authorList>
            <person name="Chen X."/>
        </authorList>
    </citation>
    <scope>NUCLEOTIDE SEQUENCE [LARGE SCALE GENOMIC DNA]</scope>
    <source>
        <strain evidence="10">MN2024</strain>
        <tissue evidence="10">Gills</tissue>
    </source>
</reference>
<sequence>MSEEVNVIIGHLDANGFLQNSELHFSKGDFLKALENAKAALQIENKNIKACIIAGRSATRLKRFDESYYFYKEGLKIDPKNKIIAEELIDLQKILLDHFDKMGIEAKEQDYNAVHFCSQDVYPEDKELFLLEKEILETKYKLENRLPSMIVDPIKRKEAAQILMKAHKIILAGETEDAIKQCTIALDADPLNITARQLRARLNQEKGNIEQSLQDLYAIPKENRSVDIWKFGGILLHQLGLPVHAEFWYRKATTLSQMKDIEAAMMFQKVRAERIYGPLTINYPIKVNFTKYGRSIFATKGLKIGEIAFEDKPVVLGKLLQYKDISACDHCAASLLTPAEYFGEKYMEFNPPLRSLIKEKWPKDESVRCSCQRQVYCNAKCQNEAWEQYHQIICPNKNVHAHALYDLHDNAGYGLNKDGIREEIWVPQYSPILLARMWAMIVMEAKRLMRKNGLSQPTFQHWAKAKTSLRKFIVFGKSNVASKLPEVFNMMREIFSDCGDGVKYEITEEEFNARYYQATCNLQSYSSSLSTPIHGLLKNLNGVNGITTMILLKLTKEEPKVATFAGMFPLHASLNHACDNNVEIIDGLVDGRPGVYVRVFRDLNAGDELFTTYIDTTMPRKIRRAWLFKSFNFWCQCRRCQFEGDGPNICTNCGKYAQEDKKFQHCGKCKKAWYCSLQCQKEAWVKGHIAICQLQHSMVNPKTIDTDLQDSTSGKGKKMY</sequence>
<dbReference type="Gene3D" id="2.170.270.10">
    <property type="entry name" value="SET domain"/>
    <property type="match status" value="1"/>
</dbReference>
<dbReference type="InterPro" id="IPR046341">
    <property type="entry name" value="SET_dom_sf"/>
</dbReference>
<dbReference type="Pfam" id="PF01753">
    <property type="entry name" value="zf-MYND"/>
    <property type="match status" value="2"/>
</dbReference>
<dbReference type="PANTHER" id="PTHR46402">
    <property type="entry name" value="SET AND MYND DOMAIN-CONTAINING PROTEIN 5"/>
    <property type="match status" value="1"/>
</dbReference>
<keyword evidence="11" id="KW-1185">Reference proteome</keyword>
<dbReference type="CDD" id="cd20071">
    <property type="entry name" value="SET_SMYD"/>
    <property type="match status" value="1"/>
</dbReference>
<evidence type="ECO:0000256" key="5">
    <source>
        <dbReference type="ARBA" id="ARBA00022771"/>
    </source>
</evidence>
<dbReference type="GO" id="GO:0008168">
    <property type="term" value="F:methyltransferase activity"/>
    <property type="evidence" value="ECO:0007669"/>
    <property type="project" value="UniProtKB-KW"/>
</dbReference>
<dbReference type="SUPFAM" id="SSF144232">
    <property type="entry name" value="HIT/MYND zinc finger-like"/>
    <property type="match status" value="1"/>
</dbReference>
<keyword evidence="4" id="KW-0479">Metal-binding</keyword>
<evidence type="ECO:0000313" key="11">
    <source>
        <dbReference type="Proteomes" id="UP001634394"/>
    </source>
</evidence>
<dbReference type="PROSITE" id="PS50280">
    <property type="entry name" value="SET"/>
    <property type="match status" value="1"/>
</dbReference>
<dbReference type="Proteomes" id="UP001634394">
    <property type="component" value="Unassembled WGS sequence"/>
</dbReference>
<keyword evidence="3" id="KW-0949">S-adenosyl-L-methionine</keyword>
<keyword evidence="5 7" id="KW-0863">Zinc-finger</keyword>
<feature type="domain" description="MYND-type" evidence="9">
    <location>
        <begin position="328"/>
        <end position="394"/>
    </location>
</feature>
<keyword evidence="6" id="KW-0862">Zinc</keyword>
<keyword evidence="2" id="KW-0808">Transferase</keyword>
<evidence type="ECO:0000259" key="9">
    <source>
        <dbReference type="PROSITE" id="PS50865"/>
    </source>
</evidence>
<dbReference type="GO" id="GO:0032259">
    <property type="term" value="P:methylation"/>
    <property type="evidence" value="ECO:0007669"/>
    <property type="project" value="UniProtKB-KW"/>
</dbReference>
<evidence type="ECO:0000313" key="10">
    <source>
        <dbReference type="EMBL" id="KAL3860603.1"/>
    </source>
</evidence>
<dbReference type="PANTHER" id="PTHR46402:SF2">
    <property type="entry name" value="HISTONE-LYSINE N-TRIMETHYLTRANSFERASE SMYD5"/>
    <property type="match status" value="1"/>
</dbReference>
<dbReference type="Pfam" id="PF13181">
    <property type="entry name" value="TPR_8"/>
    <property type="match status" value="1"/>
</dbReference>
<dbReference type="Gene3D" id="6.10.140.2220">
    <property type="match status" value="2"/>
</dbReference>
<dbReference type="SUPFAM" id="SSF82199">
    <property type="entry name" value="SET domain"/>
    <property type="match status" value="1"/>
</dbReference>
<evidence type="ECO:0000259" key="8">
    <source>
        <dbReference type="PROSITE" id="PS50280"/>
    </source>
</evidence>
<comment type="caution">
    <text evidence="10">The sequence shown here is derived from an EMBL/GenBank/DDBJ whole genome shotgun (WGS) entry which is preliminary data.</text>
</comment>
<evidence type="ECO:0000256" key="2">
    <source>
        <dbReference type="ARBA" id="ARBA00022679"/>
    </source>
</evidence>
<dbReference type="InterPro" id="IPR002893">
    <property type="entry name" value="Znf_MYND"/>
</dbReference>
<dbReference type="PROSITE" id="PS01360">
    <property type="entry name" value="ZF_MYND_1"/>
    <property type="match status" value="1"/>
</dbReference>
<dbReference type="InterPro" id="IPR001214">
    <property type="entry name" value="SET_dom"/>
</dbReference>
<dbReference type="GO" id="GO:0008270">
    <property type="term" value="F:zinc ion binding"/>
    <property type="evidence" value="ECO:0007669"/>
    <property type="project" value="UniProtKB-KW"/>
</dbReference>
<evidence type="ECO:0000256" key="1">
    <source>
        <dbReference type="ARBA" id="ARBA00022603"/>
    </source>
</evidence>
<evidence type="ECO:0000256" key="4">
    <source>
        <dbReference type="ARBA" id="ARBA00022723"/>
    </source>
</evidence>
<accession>A0ABD3VIP1</accession>
<dbReference type="Pfam" id="PF00856">
    <property type="entry name" value="SET"/>
    <property type="match status" value="1"/>
</dbReference>
<organism evidence="10 11">
    <name type="scientific">Sinanodonta woodiana</name>
    <name type="common">Chinese pond mussel</name>
    <name type="synonym">Anodonta woodiana</name>
    <dbReference type="NCBI Taxonomy" id="1069815"/>
    <lineage>
        <taxon>Eukaryota</taxon>
        <taxon>Metazoa</taxon>
        <taxon>Spiralia</taxon>
        <taxon>Lophotrochozoa</taxon>
        <taxon>Mollusca</taxon>
        <taxon>Bivalvia</taxon>
        <taxon>Autobranchia</taxon>
        <taxon>Heteroconchia</taxon>
        <taxon>Palaeoheterodonta</taxon>
        <taxon>Unionida</taxon>
        <taxon>Unionoidea</taxon>
        <taxon>Unionidae</taxon>
        <taxon>Unioninae</taxon>
        <taxon>Sinanodonta</taxon>
    </lineage>
</organism>
<dbReference type="InterPro" id="IPR019734">
    <property type="entry name" value="TPR_rpt"/>
</dbReference>
<evidence type="ECO:0000256" key="3">
    <source>
        <dbReference type="ARBA" id="ARBA00022691"/>
    </source>
</evidence>
<name>A0ABD3VIP1_SINWO</name>
<protein>
    <submittedName>
        <fullName evidence="10">Uncharacterized protein</fullName>
    </submittedName>
</protein>
<dbReference type="AlphaFoldDB" id="A0ABD3VIP1"/>
<dbReference type="InterPro" id="IPR011990">
    <property type="entry name" value="TPR-like_helical_dom_sf"/>
</dbReference>
<dbReference type="Gene3D" id="1.25.40.10">
    <property type="entry name" value="Tetratricopeptide repeat domain"/>
    <property type="match status" value="2"/>
</dbReference>